<dbReference type="GO" id="GO:0000324">
    <property type="term" value="C:fungal-type vacuole"/>
    <property type="evidence" value="ECO:0007669"/>
    <property type="project" value="TreeGrafter"/>
</dbReference>
<evidence type="ECO:0000313" key="12">
    <source>
        <dbReference type="EMBL" id="CAG8745095.1"/>
    </source>
</evidence>
<dbReference type="EMBL" id="CAJVPV010032531">
    <property type="protein sequence ID" value="CAG8745095.1"/>
    <property type="molecule type" value="Genomic_DNA"/>
</dbReference>
<dbReference type="OrthoDB" id="9880441at2759"/>
<dbReference type="GO" id="GO:0006508">
    <property type="term" value="P:proteolysis"/>
    <property type="evidence" value="ECO:0007669"/>
    <property type="project" value="UniProtKB-KW"/>
</dbReference>
<dbReference type="PANTHER" id="PTHR28570">
    <property type="entry name" value="ASPARTYL AMINOPEPTIDASE"/>
    <property type="match status" value="1"/>
</dbReference>
<keyword evidence="7 11" id="KW-0479">Metal-binding</keyword>
<comment type="catalytic activity">
    <reaction evidence="1">
        <text>Release of an N-terminal aspartate or glutamate from a peptide, with a preference for aspartate.</text>
        <dbReference type="EC" id="3.4.11.21"/>
    </reaction>
</comment>
<keyword evidence="5 11" id="KW-0031">Aminopeptidase</keyword>
<dbReference type="Gene3D" id="2.30.250.10">
    <property type="entry name" value="Aminopeptidase i, Domain 2"/>
    <property type="match status" value="1"/>
</dbReference>
<evidence type="ECO:0000256" key="3">
    <source>
        <dbReference type="ARBA" id="ARBA00008290"/>
    </source>
</evidence>
<gene>
    <name evidence="12" type="ORF">AMORRO_LOCUS14978</name>
</gene>
<dbReference type="PANTHER" id="PTHR28570:SF3">
    <property type="entry name" value="ASPARTYL AMINOPEPTIDASE"/>
    <property type="match status" value="1"/>
</dbReference>
<dbReference type="Proteomes" id="UP000789342">
    <property type="component" value="Unassembled WGS sequence"/>
</dbReference>
<sequence length="264" mass="29698">TDISEFHTVPSEALDFIEFVNSAPSPFHAVEESRLRLIDAGFEEIRERDSWIGKLKQNGKYFFTRNRSTILAFSVGGKYIPGNGFSMIGAHTDSPCLKVKPVSKKSSAGYLQVGVETYGGGLWHTWFDRDLGIAGRVMVETEGNKIEHKLVRVRRPILRVPTLAIHLDRNVNEGFKFNKETHLTPLIATATKELEGTNDDKTLKHHPTLLNVLVNELGVKTVEQIRDFELCLYDTHPSTVGGAYNEFIYSARLDNLMMSYTALI</sequence>
<evidence type="ECO:0000256" key="10">
    <source>
        <dbReference type="ARBA" id="ARBA00023049"/>
    </source>
</evidence>
<proteinExistence type="inferred from homology"/>
<feature type="non-terminal residue" evidence="12">
    <location>
        <position position="1"/>
    </location>
</feature>
<keyword evidence="10 11" id="KW-0482">Metalloprotease</keyword>
<name>A0A9N9NK19_9GLOM</name>
<evidence type="ECO:0000256" key="1">
    <source>
        <dbReference type="ARBA" id="ARBA00001335"/>
    </source>
</evidence>
<dbReference type="Gene3D" id="3.40.630.10">
    <property type="entry name" value="Zn peptidases"/>
    <property type="match status" value="1"/>
</dbReference>
<dbReference type="Pfam" id="PF02127">
    <property type="entry name" value="Peptidase_M18"/>
    <property type="match status" value="1"/>
</dbReference>
<dbReference type="InterPro" id="IPR001948">
    <property type="entry name" value="Peptidase_M18"/>
</dbReference>
<evidence type="ECO:0000256" key="2">
    <source>
        <dbReference type="ARBA" id="ARBA00001947"/>
    </source>
</evidence>
<evidence type="ECO:0000256" key="8">
    <source>
        <dbReference type="ARBA" id="ARBA00022801"/>
    </source>
</evidence>
<dbReference type="GO" id="GO:0008270">
    <property type="term" value="F:zinc ion binding"/>
    <property type="evidence" value="ECO:0007669"/>
    <property type="project" value="InterPro"/>
</dbReference>
<dbReference type="GO" id="GO:0004177">
    <property type="term" value="F:aminopeptidase activity"/>
    <property type="evidence" value="ECO:0007669"/>
    <property type="project" value="UniProtKB-KW"/>
</dbReference>
<protein>
    <recommendedName>
        <fullName evidence="4">aspartyl aminopeptidase</fullName>
        <ecNumber evidence="4">3.4.11.21</ecNumber>
    </recommendedName>
</protein>
<comment type="cofactor">
    <cofactor evidence="2">
        <name>Zn(2+)</name>
        <dbReference type="ChEBI" id="CHEBI:29105"/>
    </cofactor>
</comment>
<dbReference type="AlphaFoldDB" id="A0A9N9NK19"/>
<dbReference type="EC" id="3.4.11.21" evidence="4"/>
<keyword evidence="6 11" id="KW-0645">Protease</keyword>
<feature type="non-terminal residue" evidence="12">
    <location>
        <position position="264"/>
    </location>
</feature>
<evidence type="ECO:0000313" key="13">
    <source>
        <dbReference type="Proteomes" id="UP000789342"/>
    </source>
</evidence>
<dbReference type="InterPro" id="IPR023358">
    <property type="entry name" value="Peptidase_M18_dom2"/>
</dbReference>
<keyword evidence="8 11" id="KW-0378">Hydrolase</keyword>
<keyword evidence="13" id="KW-1185">Reference proteome</keyword>
<accession>A0A9N9NK19</accession>
<keyword evidence="9 11" id="KW-0862">Zinc</keyword>
<comment type="similarity">
    <text evidence="3 11">Belongs to the peptidase M18 family.</text>
</comment>
<dbReference type="SUPFAM" id="SSF53187">
    <property type="entry name" value="Zn-dependent exopeptidases"/>
    <property type="match status" value="1"/>
</dbReference>
<dbReference type="GO" id="GO:0008237">
    <property type="term" value="F:metallopeptidase activity"/>
    <property type="evidence" value="ECO:0007669"/>
    <property type="project" value="UniProtKB-KW"/>
</dbReference>
<evidence type="ECO:0000256" key="5">
    <source>
        <dbReference type="ARBA" id="ARBA00022438"/>
    </source>
</evidence>
<comment type="caution">
    <text evidence="12">The sequence shown here is derived from an EMBL/GenBank/DDBJ whole genome shotgun (WGS) entry which is preliminary data.</text>
</comment>
<organism evidence="12 13">
    <name type="scientific">Acaulospora morrowiae</name>
    <dbReference type="NCBI Taxonomy" id="94023"/>
    <lineage>
        <taxon>Eukaryota</taxon>
        <taxon>Fungi</taxon>
        <taxon>Fungi incertae sedis</taxon>
        <taxon>Mucoromycota</taxon>
        <taxon>Glomeromycotina</taxon>
        <taxon>Glomeromycetes</taxon>
        <taxon>Diversisporales</taxon>
        <taxon>Acaulosporaceae</taxon>
        <taxon>Acaulospora</taxon>
    </lineage>
</organism>
<evidence type="ECO:0000256" key="9">
    <source>
        <dbReference type="ARBA" id="ARBA00022833"/>
    </source>
</evidence>
<evidence type="ECO:0000256" key="4">
    <source>
        <dbReference type="ARBA" id="ARBA00011965"/>
    </source>
</evidence>
<evidence type="ECO:0000256" key="11">
    <source>
        <dbReference type="RuleBase" id="RU004386"/>
    </source>
</evidence>
<evidence type="ECO:0000256" key="6">
    <source>
        <dbReference type="ARBA" id="ARBA00022670"/>
    </source>
</evidence>
<dbReference type="PRINTS" id="PR00932">
    <property type="entry name" value="AMINO1PTASE"/>
</dbReference>
<reference evidence="12" key="1">
    <citation type="submission" date="2021-06" db="EMBL/GenBank/DDBJ databases">
        <authorList>
            <person name="Kallberg Y."/>
            <person name="Tangrot J."/>
            <person name="Rosling A."/>
        </authorList>
    </citation>
    <scope>NUCLEOTIDE SEQUENCE</scope>
    <source>
        <strain evidence="12">CL551</strain>
    </source>
</reference>
<dbReference type="SUPFAM" id="SSF101821">
    <property type="entry name" value="Aminopeptidase/glucanase lid domain"/>
    <property type="match status" value="1"/>
</dbReference>
<dbReference type="FunFam" id="2.30.250.10:FF:000001">
    <property type="entry name" value="Aspartyl aminopeptidase 1"/>
    <property type="match status" value="1"/>
</dbReference>
<evidence type="ECO:0000256" key="7">
    <source>
        <dbReference type="ARBA" id="ARBA00022723"/>
    </source>
</evidence>